<dbReference type="RefSeq" id="XP_035321705.1">
    <property type="nucleotide sequence ID" value="XM_035468571.1"/>
</dbReference>
<dbReference type="Pfam" id="PF00581">
    <property type="entry name" value="Rhodanese"/>
    <property type="match status" value="1"/>
</dbReference>
<dbReference type="PANTHER" id="PTHR10828">
    <property type="entry name" value="M-PHASE INDUCER PHOSPHATASE DUAL SPECIFICITY PHOSPHATASE CDC25"/>
    <property type="match status" value="1"/>
</dbReference>
<evidence type="ECO:0000313" key="3">
    <source>
        <dbReference type="Proteomes" id="UP000749293"/>
    </source>
</evidence>
<dbReference type="PROSITE" id="PS50206">
    <property type="entry name" value="RHODANESE_3"/>
    <property type="match status" value="1"/>
</dbReference>
<dbReference type="Gene3D" id="3.40.250.10">
    <property type="entry name" value="Rhodanese-like domain"/>
    <property type="match status" value="1"/>
</dbReference>
<evidence type="ECO:0000259" key="1">
    <source>
        <dbReference type="PROSITE" id="PS50206"/>
    </source>
</evidence>
<comment type="caution">
    <text evidence="2">The sequence shown here is derived from an EMBL/GenBank/DDBJ whole genome shotgun (WGS) entry which is preliminary data.</text>
</comment>
<dbReference type="GO" id="GO:0005634">
    <property type="term" value="C:nucleus"/>
    <property type="evidence" value="ECO:0007669"/>
    <property type="project" value="TreeGrafter"/>
</dbReference>
<dbReference type="InterPro" id="IPR001763">
    <property type="entry name" value="Rhodanese-like_dom"/>
</dbReference>
<dbReference type="GO" id="GO:0004725">
    <property type="term" value="F:protein tyrosine phosphatase activity"/>
    <property type="evidence" value="ECO:0007669"/>
    <property type="project" value="TreeGrafter"/>
</dbReference>
<dbReference type="InterPro" id="IPR036873">
    <property type="entry name" value="Rhodanese-like_dom_sf"/>
</dbReference>
<dbReference type="AlphaFoldDB" id="A0A9P4YTZ0"/>
<dbReference type="SMART" id="SM00450">
    <property type="entry name" value="RHOD"/>
    <property type="match status" value="1"/>
</dbReference>
<sequence length="141" mass="15777">MTSIANLQRMTAKTLSIKILEETATTAVIDVRDDDYIGGHIKGSINVPSRQFDAMMPTLARRLLDKKTVVFHCALSQQRGPSAALKYLRERDGALKALGLEPPQEQSVSVLQDGFTGWQEVYGTDERLTEAYQKELWESGY</sequence>
<gene>
    <name evidence="2" type="ORF">GMORB2_6601</name>
</gene>
<proteinExistence type="predicted"/>
<dbReference type="Proteomes" id="UP000749293">
    <property type="component" value="Unassembled WGS sequence"/>
</dbReference>
<evidence type="ECO:0000313" key="2">
    <source>
        <dbReference type="EMBL" id="KAF4123053.1"/>
    </source>
</evidence>
<reference evidence="2" key="1">
    <citation type="submission" date="2020-03" db="EMBL/GenBank/DDBJ databases">
        <title>Site-based positive gene gene selection in Geosmithia morbida across the United States reveals a broad range of putative effectors and factors for local host and environmental adapation.</title>
        <authorList>
            <person name="Onufrak A."/>
            <person name="Murdoch R.W."/>
            <person name="Gazis R."/>
            <person name="Huff M."/>
            <person name="Staton M."/>
            <person name="Klingeman W."/>
            <person name="Hadziabdic D."/>
        </authorList>
    </citation>
    <scope>NUCLEOTIDE SEQUENCE</scope>
    <source>
        <strain evidence="2">1262</strain>
    </source>
</reference>
<accession>A0A9P4YTZ0</accession>
<organism evidence="2 3">
    <name type="scientific">Geosmithia morbida</name>
    <dbReference type="NCBI Taxonomy" id="1094350"/>
    <lineage>
        <taxon>Eukaryota</taxon>
        <taxon>Fungi</taxon>
        <taxon>Dikarya</taxon>
        <taxon>Ascomycota</taxon>
        <taxon>Pezizomycotina</taxon>
        <taxon>Sordariomycetes</taxon>
        <taxon>Hypocreomycetidae</taxon>
        <taxon>Hypocreales</taxon>
        <taxon>Bionectriaceae</taxon>
        <taxon>Geosmithia</taxon>
    </lineage>
</organism>
<dbReference type="PANTHER" id="PTHR10828:SF38">
    <property type="entry name" value="ARSENICAL-RESISTANCE PROTEIN 2-RELATED"/>
    <property type="match status" value="1"/>
</dbReference>
<dbReference type="EMBL" id="JAANYQ010000007">
    <property type="protein sequence ID" value="KAF4123053.1"/>
    <property type="molecule type" value="Genomic_DNA"/>
</dbReference>
<keyword evidence="3" id="KW-1185">Reference proteome</keyword>
<protein>
    <recommendedName>
        <fullName evidence="1">Rhodanese domain-containing protein</fullName>
    </recommendedName>
</protein>
<dbReference type="SUPFAM" id="SSF52821">
    <property type="entry name" value="Rhodanese/Cell cycle control phosphatase"/>
    <property type="match status" value="1"/>
</dbReference>
<name>A0A9P4YTZ0_9HYPO</name>
<dbReference type="GO" id="GO:0005737">
    <property type="term" value="C:cytoplasm"/>
    <property type="evidence" value="ECO:0007669"/>
    <property type="project" value="TreeGrafter"/>
</dbReference>
<feature type="domain" description="Rhodanese" evidence="1">
    <location>
        <begin position="22"/>
        <end position="127"/>
    </location>
</feature>
<dbReference type="GeneID" id="55972826"/>
<dbReference type="OrthoDB" id="102559at2759"/>